<dbReference type="Gene3D" id="1.20.272.10">
    <property type="match status" value="1"/>
</dbReference>
<dbReference type="Gene3D" id="3.30.300.150">
    <property type="entry name" value="DNA polymerase III, tau subunit, domain V"/>
    <property type="match status" value="1"/>
</dbReference>
<dbReference type="Pfam" id="PF12169">
    <property type="entry name" value="DNA_pol3_gamma3"/>
    <property type="match status" value="1"/>
</dbReference>
<dbReference type="InterPro" id="IPR050238">
    <property type="entry name" value="DNA_Rep/Repair_Clamp_Loader"/>
</dbReference>
<dbReference type="InterPro" id="IPR003593">
    <property type="entry name" value="AAA+_ATPase"/>
</dbReference>
<dbReference type="InterPro" id="IPR027417">
    <property type="entry name" value="P-loop_NTPase"/>
</dbReference>
<dbReference type="FunFam" id="3.40.50.300:FF:000014">
    <property type="entry name" value="DNA polymerase III subunit gamma/tau"/>
    <property type="match status" value="1"/>
</dbReference>
<dbReference type="FunFam" id="1.20.272.10:FF:000003">
    <property type="entry name" value="DNA polymerase III subunit gamma/tau"/>
    <property type="match status" value="1"/>
</dbReference>
<dbReference type="Gene3D" id="3.40.50.300">
    <property type="entry name" value="P-loop containing nucleotide triphosphate hydrolases"/>
    <property type="match status" value="1"/>
</dbReference>
<comment type="function">
    <text evidence="11">DNA polymerase III is a complex, multichain enzyme responsible for most of the replicative synthesis in bacteria. This DNA polymerase also exhibits 3' to 5' exonuclease activity.</text>
</comment>
<keyword evidence="7" id="KW-0862">Zinc</keyword>
<feature type="compositionally biased region" description="Polar residues" evidence="12">
    <location>
        <begin position="454"/>
        <end position="464"/>
    </location>
</feature>
<gene>
    <name evidence="11" type="primary">dnaX</name>
    <name evidence="14" type="ORF">CWE23_13005</name>
</gene>
<reference evidence="15" key="1">
    <citation type="journal article" date="2018" name="Front. Microbiol.">
        <title>Genome-Based Analysis Reveals the Taxonomy and Diversity of the Family Idiomarinaceae.</title>
        <authorList>
            <person name="Liu Y."/>
            <person name="Lai Q."/>
            <person name="Shao Z."/>
        </authorList>
    </citation>
    <scope>NUCLEOTIDE SEQUENCE [LARGE SCALE GENOMIC DNA]</scope>
    <source>
        <strain evidence="15">SN-14</strain>
    </source>
</reference>
<feature type="region of interest" description="Disordered" evidence="12">
    <location>
        <begin position="434"/>
        <end position="486"/>
    </location>
</feature>
<name>A0AA94ECS3_9GAMM</name>
<evidence type="ECO:0000256" key="9">
    <source>
        <dbReference type="ARBA" id="ARBA00022932"/>
    </source>
</evidence>
<feature type="compositionally biased region" description="Low complexity" evidence="12">
    <location>
        <begin position="389"/>
        <end position="406"/>
    </location>
</feature>
<evidence type="ECO:0000256" key="11">
    <source>
        <dbReference type="RuleBase" id="RU364063"/>
    </source>
</evidence>
<evidence type="ECO:0000256" key="5">
    <source>
        <dbReference type="ARBA" id="ARBA00022723"/>
    </source>
</evidence>
<accession>A0AA94ECS3</accession>
<feature type="region of interest" description="Disordered" evidence="12">
    <location>
        <begin position="369"/>
        <end position="419"/>
    </location>
</feature>
<evidence type="ECO:0000256" key="3">
    <source>
        <dbReference type="ARBA" id="ARBA00022695"/>
    </source>
</evidence>
<dbReference type="EMBL" id="PIPS01000005">
    <property type="protein sequence ID" value="RUO39979.1"/>
    <property type="molecule type" value="Genomic_DNA"/>
</dbReference>
<evidence type="ECO:0000256" key="4">
    <source>
        <dbReference type="ARBA" id="ARBA00022705"/>
    </source>
</evidence>
<dbReference type="InterPro" id="IPR022754">
    <property type="entry name" value="DNA_pol_III_gamma-3"/>
</dbReference>
<feature type="domain" description="AAA+ ATPase" evidence="13">
    <location>
        <begin position="37"/>
        <end position="178"/>
    </location>
</feature>
<keyword evidence="5" id="KW-0479">Metal-binding</keyword>
<evidence type="ECO:0000259" key="13">
    <source>
        <dbReference type="SMART" id="SM00382"/>
    </source>
</evidence>
<protein>
    <recommendedName>
        <fullName evidence="11">DNA polymerase III subunit gamma/tau</fullName>
        <ecNumber evidence="11">2.7.7.7</ecNumber>
    </recommendedName>
</protein>
<dbReference type="PANTHER" id="PTHR11669:SF0">
    <property type="entry name" value="PROTEIN STICHEL-LIKE 2"/>
    <property type="match status" value="1"/>
</dbReference>
<comment type="catalytic activity">
    <reaction evidence="10 11">
        <text>DNA(n) + a 2'-deoxyribonucleoside 5'-triphosphate = DNA(n+1) + diphosphate</text>
        <dbReference type="Rhea" id="RHEA:22508"/>
        <dbReference type="Rhea" id="RHEA-COMP:17339"/>
        <dbReference type="Rhea" id="RHEA-COMP:17340"/>
        <dbReference type="ChEBI" id="CHEBI:33019"/>
        <dbReference type="ChEBI" id="CHEBI:61560"/>
        <dbReference type="ChEBI" id="CHEBI:173112"/>
        <dbReference type="EC" id="2.7.7.7"/>
    </reaction>
</comment>
<dbReference type="NCBIfam" id="NF005942">
    <property type="entry name" value="PRK07994.1"/>
    <property type="match status" value="1"/>
</dbReference>
<dbReference type="InterPro" id="IPR045085">
    <property type="entry name" value="HLD_clamp_pol_III_gamma_tau"/>
</dbReference>
<dbReference type="GO" id="GO:0006261">
    <property type="term" value="P:DNA-templated DNA replication"/>
    <property type="evidence" value="ECO:0007669"/>
    <property type="project" value="TreeGrafter"/>
</dbReference>
<keyword evidence="3 11" id="KW-0548">Nucleotidyltransferase</keyword>
<dbReference type="SMART" id="SM00382">
    <property type="entry name" value="AAA"/>
    <property type="match status" value="1"/>
</dbReference>
<dbReference type="NCBIfam" id="TIGR02397">
    <property type="entry name" value="dnaX_nterm"/>
    <property type="match status" value="1"/>
</dbReference>
<dbReference type="NCBIfam" id="NF004046">
    <property type="entry name" value="PRK05563.1"/>
    <property type="match status" value="1"/>
</dbReference>
<keyword evidence="2 11" id="KW-0808">Transferase</keyword>
<keyword evidence="9 11" id="KW-0239">DNA-directed DNA polymerase</keyword>
<dbReference type="GO" id="GO:0046872">
    <property type="term" value="F:metal ion binding"/>
    <property type="evidence" value="ECO:0007669"/>
    <property type="project" value="UniProtKB-KW"/>
</dbReference>
<sequence>MSYQVLARKWRPSQFNEVVGQTHVLEPLRHALENNRLHHAYLFTGTRGVGKTTIARILAKALNCEQGVSATPCGTCQSCREINEGRFVDLLEIDAASRTKVEDTRELLDNVQYRPSQGRFKVYLIDEVHMLSRHSFNALLKTLEEPPEHVKFLLATTDPQKLPITVVSRCLQFNLRALTPDLITQQLQTVLSAETIDYDAEALPLLARAARGSMRDGLSLTDQAIAQGSGAVNLQSVQQMLGNVPRADMIGLLSKIAANDANGAFALLDEMAALVPDIGMVLAELQALLHRLALVQQLPELATDEEQQGGFKQLLRQLPAEVIQLYYRLVLEGRKELPHSVDDRSGVEMTLLRLLAFRPVDGLTVDATINETDERTTATPSAVSSDAVAEVTPEPSPSASPTAASTPPAPDTPPETEVAGDLSDLLQMREQLRSADRGQTDGEKKNDIEPATVEATSVTDTPFASPQAPSPVTTTASDPEAVPNQPELTSLLPQLTPDIRLAEQVDDWSALIAAMDISGLGRQLLLNSNLVKVADNHWLINVAPAQQSLLSDATAESVRLALQQSLAAQGKFEFRVEEPRVPTPLMIQQHIDAYRHQLAVEWVQNDAAVLELKQRFAAEVDESTIKAV</sequence>
<feature type="compositionally biased region" description="Basic and acidic residues" evidence="12">
    <location>
        <begin position="434"/>
        <end position="448"/>
    </location>
</feature>
<dbReference type="EC" id="2.7.7.7" evidence="11"/>
<keyword evidence="15" id="KW-1185">Reference proteome</keyword>
<evidence type="ECO:0000256" key="10">
    <source>
        <dbReference type="ARBA" id="ARBA00049244"/>
    </source>
</evidence>
<keyword evidence="8 11" id="KW-0067">ATP-binding</keyword>
<evidence type="ECO:0000256" key="7">
    <source>
        <dbReference type="ARBA" id="ARBA00022833"/>
    </source>
</evidence>
<evidence type="ECO:0000313" key="15">
    <source>
        <dbReference type="Proteomes" id="UP000286680"/>
    </source>
</evidence>
<evidence type="ECO:0000256" key="1">
    <source>
        <dbReference type="ARBA" id="ARBA00006360"/>
    </source>
</evidence>
<dbReference type="FunFam" id="1.10.8.60:FF:000013">
    <property type="entry name" value="DNA polymerase III subunit gamma/tau"/>
    <property type="match status" value="1"/>
</dbReference>
<evidence type="ECO:0000256" key="2">
    <source>
        <dbReference type="ARBA" id="ARBA00022679"/>
    </source>
</evidence>
<comment type="similarity">
    <text evidence="1 11">Belongs to the DnaX/STICHEL family.</text>
</comment>
<organism evidence="14 15">
    <name type="scientific">Idiomarina aquatica</name>
    <dbReference type="NCBI Taxonomy" id="1327752"/>
    <lineage>
        <taxon>Bacteria</taxon>
        <taxon>Pseudomonadati</taxon>
        <taxon>Pseudomonadota</taxon>
        <taxon>Gammaproteobacteria</taxon>
        <taxon>Alteromonadales</taxon>
        <taxon>Idiomarinaceae</taxon>
        <taxon>Idiomarina</taxon>
    </lineage>
</organism>
<dbReference type="Pfam" id="PF22608">
    <property type="entry name" value="DNAX_ATPase_lid"/>
    <property type="match status" value="1"/>
</dbReference>
<dbReference type="CDD" id="cd00009">
    <property type="entry name" value="AAA"/>
    <property type="match status" value="1"/>
</dbReference>
<dbReference type="CDD" id="cd18137">
    <property type="entry name" value="HLD_clamp_pol_III_gamma_tau"/>
    <property type="match status" value="1"/>
</dbReference>
<dbReference type="Proteomes" id="UP000286680">
    <property type="component" value="Unassembled WGS sequence"/>
</dbReference>
<dbReference type="GO" id="GO:0005524">
    <property type="term" value="F:ATP binding"/>
    <property type="evidence" value="ECO:0007669"/>
    <property type="project" value="UniProtKB-KW"/>
</dbReference>
<dbReference type="AlphaFoldDB" id="A0AA94ECS3"/>
<dbReference type="Pfam" id="PF13177">
    <property type="entry name" value="DNA_pol3_delta2"/>
    <property type="match status" value="1"/>
</dbReference>
<keyword evidence="4 11" id="KW-0235">DNA replication</keyword>
<dbReference type="GO" id="GO:0003887">
    <property type="term" value="F:DNA-directed DNA polymerase activity"/>
    <property type="evidence" value="ECO:0007669"/>
    <property type="project" value="UniProtKB-KW"/>
</dbReference>
<comment type="caution">
    <text evidence="14">The sequence shown here is derived from an EMBL/GenBank/DDBJ whole genome shotgun (WGS) entry which is preliminary data.</text>
</comment>
<evidence type="ECO:0000313" key="14">
    <source>
        <dbReference type="EMBL" id="RUO39979.1"/>
    </source>
</evidence>
<dbReference type="PANTHER" id="PTHR11669">
    <property type="entry name" value="REPLICATION FACTOR C / DNA POLYMERASE III GAMMA-TAU SUBUNIT"/>
    <property type="match status" value="1"/>
</dbReference>
<dbReference type="SUPFAM" id="SSF48019">
    <property type="entry name" value="post-AAA+ oligomerization domain-like"/>
    <property type="match status" value="1"/>
</dbReference>
<dbReference type="InterPro" id="IPR001270">
    <property type="entry name" value="ClpA/B"/>
</dbReference>
<dbReference type="GO" id="GO:0003677">
    <property type="term" value="F:DNA binding"/>
    <property type="evidence" value="ECO:0007669"/>
    <property type="project" value="InterPro"/>
</dbReference>
<evidence type="ECO:0000256" key="12">
    <source>
        <dbReference type="SAM" id="MobiDB-lite"/>
    </source>
</evidence>
<dbReference type="InterPro" id="IPR021029">
    <property type="entry name" value="DNA_pol_III_tau_dom-5"/>
</dbReference>
<proteinExistence type="inferred from homology"/>
<evidence type="ECO:0000256" key="8">
    <source>
        <dbReference type="ARBA" id="ARBA00022840"/>
    </source>
</evidence>
<evidence type="ECO:0000256" key="6">
    <source>
        <dbReference type="ARBA" id="ARBA00022741"/>
    </source>
</evidence>
<dbReference type="SUPFAM" id="SSF52540">
    <property type="entry name" value="P-loop containing nucleoside triphosphate hydrolases"/>
    <property type="match status" value="1"/>
</dbReference>
<dbReference type="InterPro" id="IPR008921">
    <property type="entry name" value="DNA_pol3_clamp-load_cplx_C"/>
</dbReference>
<dbReference type="RefSeq" id="WP_126820460.1">
    <property type="nucleotide sequence ID" value="NZ_PIPS01000005.1"/>
</dbReference>
<dbReference type="PRINTS" id="PR00300">
    <property type="entry name" value="CLPPROTEASEA"/>
</dbReference>
<dbReference type="GO" id="GO:0009360">
    <property type="term" value="C:DNA polymerase III complex"/>
    <property type="evidence" value="ECO:0007669"/>
    <property type="project" value="InterPro"/>
</dbReference>
<dbReference type="Pfam" id="PF12170">
    <property type="entry name" value="DNA_pol3_tau_5"/>
    <property type="match status" value="1"/>
</dbReference>
<comment type="subunit">
    <text evidence="11">DNA polymerase III contains a core (composed of alpha, epsilon and theta chains) that associates with a tau subunit. This core dimerizes to form the POLIII' complex. PolIII' associates with the gamma complex (composed of gamma, delta, delta', psi and chi chains) and with the beta chain to form the complete DNA polymerase III complex.</text>
</comment>
<keyword evidence="6 11" id="KW-0547">Nucleotide-binding</keyword>
<dbReference type="Gene3D" id="1.10.8.60">
    <property type="match status" value="1"/>
</dbReference>
<dbReference type="InterPro" id="IPR038249">
    <property type="entry name" value="PolIII_tau_V_sf"/>
</dbReference>
<dbReference type="InterPro" id="IPR012763">
    <property type="entry name" value="DNA_pol_III_sug/sutau_N"/>
</dbReference>